<comment type="caution">
    <text evidence="1">The sequence shown here is derived from an EMBL/GenBank/DDBJ whole genome shotgun (WGS) entry which is preliminary data.</text>
</comment>
<dbReference type="Proteomes" id="UP001189122">
    <property type="component" value="Unassembled WGS sequence"/>
</dbReference>
<evidence type="ECO:0000313" key="2">
    <source>
        <dbReference type="Proteomes" id="UP001189122"/>
    </source>
</evidence>
<dbReference type="EMBL" id="CACRZD030000112">
    <property type="protein sequence ID" value="CAA6674456.1"/>
    <property type="molecule type" value="Genomic_DNA"/>
</dbReference>
<evidence type="ECO:0000313" key="1">
    <source>
        <dbReference type="EMBL" id="CAA6674456.1"/>
    </source>
</evidence>
<protein>
    <submittedName>
        <fullName evidence="1">Uncharacterized protein</fullName>
    </submittedName>
</protein>
<keyword evidence="2" id="KW-1185">Reference proteome</keyword>
<sequence length="38" mass="4599">MREGGERERERERESLSEGIRVVMSRTMRARQYTLDLD</sequence>
<proteinExistence type="predicted"/>
<organism evidence="1 2">
    <name type="scientific">Spirodela intermedia</name>
    <name type="common">Intermediate duckweed</name>
    <dbReference type="NCBI Taxonomy" id="51605"/>
    <lineage>
        <taxon>Eukaryota</taxon>
        <taxon>Viridiplantae</taxon>
        <taxon>Streptophyta</taxon>
        <taxon>Embryophyta</taxon>
        <taxon>Tracheophyta</taxon>
        <taxon>Spermatophyta</taxon>
        <taxon>Magnoliopsida</taxon>
        <taxon>Liliopsida</taxon>
        <taxon>Araceae</taxon>
        <taxon>Lemnoideae</taxon>
        <taxon>Spirodela</taxon>
    </lineage>
</organism>
<reference evidence="2" key="1">
    <citation type="journal article" date="2020" name="Sci. Rep.">
        <title>Chromosome-scale genome assembly for the duckweed Spirodela intermedia, integrating cytogenetic maps, PacBio and Oxford Nanopore libraries.</title>
        <authorList>
            <person name="Hoang P.T.N."/>
            <person name="Fiebig A."/>
            <person name="Novak P."/>
            <person name="Macas J."/>
            <person name="Cao H.X."/>
            <person name="Stepanenko A."/>
            <person name="Chen G."/>
            <person name="Borisjuk N."/>
            <person name="Scholz U."/>
            <person name="Schubert I."/>
        </authorList>
    </citation>
    <scope>NUCLEOTIDE SEQUENCE [LARGE SCALE GENOMIC DNA]</scope>
</reference>
<gene>
    <name evidence="1" type="ORF">SI7747_UN020814</name>
</gene>
<accession>A0ABN7EAB7</accession>
<name>A0ABN7EAB7_SPIIN</name>